<dbReference type="Proteomes" id="UP000215506">
    <property type="component" value="Unassembled WGS sequence"/>
</dbReference>
<keyword evidence="6 8" id="KW-0472">Membrane</keyword>
<feature type="transmembrane region" description="Helical" evidence="8">
    <location>
        <begin position="249"/>
        <end position="267"/>
    </location>
</feature>
<evidence type="ECO:0000256" key="3">
    <source>
        <dbReference type="ARBA" id="ARBA00022475"/>
    </source>
</evidence>
<dbReference type="PANTHER" id="PTHR42718">
    <property type="entry name" value="MAJOR FACILITATOR SUPERFAMILY MULTIDRUG TRANSPORTER MFSC"/>
    <property type="match status" value="1"/>
</dbReference>
<reference evidence="10 11" key="1">
    <citation type="submission" date="2017-07" db="EMBL/GenBank/DDBJ databases">
        <title>First draft Genome Sequence of Nocardia cerradoensis isolated from human infection.</title>
        <authorList>
            <person name="Carrasco G."/>
        </authorList>
    </citation>
    <scope>NUCLEOTIDE SEQUENCE [LARGE SCALE GENOMIC DNA]</scope>
    <source>
        <strain evidence="10 11">CNM20130759</strain>
    </source>
</reference>
<evidence type="ECO:0000256" key="7">
    <source>
        <dbReference type="SAM" id="MobiDB-lite"/>
    </source>
</evidence>
<keyword evidence="4 8" id="KW-0812">Transmembrane</keyword>
<feature type="transmembrane region" description="Helical" evidence="8">
    <location>
        <begin position="392"/>
        <end position="416"/>
    </location>
</feature>
<gene>
    <name evidence="10" type="primary">stp_2</name>
    <name evidence="10" type="ORF">B7C42_00354</name>
</gene>
<evidence type="ECO:0000256" key="1">
    <source>
        <dbReference type="ARBA" id="ARBA00004651"/>
    </source>
</evidence>
<dbReference type="GO" id="GO:0022857">
    <property type="term" value="F:transmembrane transporter activity"/>
    <property type="evidence" value="ECO:0007669"/>
    <property type="project" value="InterPro"/>
</dbReference>
<feature type="transmembrane region" description="Helical" evidence="8">
    <location>
        <begin position="106"/>
        <end position="127"/>
    </location>
</feature>
<feature type="transmembrane region" description="Helical" evidence="8">
    <location>
        <begin position="469"/>
        <end position="488"/>
    </location>
</feature>
<proteinExistence type="predicted"/>
<evidence type="ECO:0000313" key="11">
    <source>
        <dbReference type="Proteomes" id="UP000215506"/>
    </source>
</evidence>
<feature type="region of interest" description="Disordered" evidence="7">
    <location>
        <begin position="512"/>
        <end position="531"/>
    </location>
</feature>
<feature type="transmembrane region" description="Helical" evidence="8">
    <location>
        <begin position="437"/>
        <end position="457"/>
    </location>
</feature>
<keyword evidence="2" id="KW-0813">Transport</keyword>
<dbReference type="InterPro" id="IPR011701">
    <property type="entry name" value="MFS"/>
</dbReference>
<keyword evidence="5 8" id="KW-1133">Transmembrane helix</keyword>
<evidence type="ECO:0000256" key="8">
    <source>
        <dbReference type="SAM" id="Phobius"/>
    </source>
</evidence>
<accession>A0A231HEH1</accession>
<feature type="transmembrane region" description="Helical" evidence="8">
    <location>
        <begin position="332"/>
        <end position="350"/>
    </location>
</feature>
<evidence type="ECO:0000256" key="6">
    <source>
        <dbReference type="ARBA" id="ARBA00023136"/>
    </source>
</evidence>
<feature type="transmembrane region" description="Helical" evidence="8">
    <location>
        <begin position="218"/>
        <end position="237"/>
    </location>
</feature>
<feature type="transmembrane region" description="Helical" evidence="8">
    <location>
        <begin position="306"/>
        <end position="326"/>
    </location>
</feature>
<dbReference type="InterPro" id="IPR036259">
    <property type="entry name" value="MFS_trans_sf"/>
</dbReference>
<dbReference type="Gene3D" id="1.20.1720.10">
    <property type="entry name" value="Multidrug resistance protein D"/>
    <property type="match status" value="1"/>
</dbReference>
<feature type="domain" description="Major facilitator superfamily (MFS) profile" evidence="9">
    <location>
        <begin position="15"/>
        <end position="492"/>
    </location>
</feature>
<feature type="transmembrane region" description="Helical" evidence="8">
    <location>
        <begin position="362"/>
        <end position="380"/>
    </location>
</feature>
<dbReference type="InterPro" id="IPR004638">
    <property type="entry name" value="EmrB-like"/>
</dbReference>
<sequence>MVATIRLSSGSGRWVLLATVLGSGMAMLDATVVNVALPRIGAEFGASMAGLQWTVNAYTLTLAGLILLGGSLGDRFGRRRIFVVGVVWFALASALCGAAQGIPMLIAARALQGVGGALLTPGSLAIIQASFAKSDRARAVGAWSGLGGVAGAIGPFLGGWLVGAAGWRWVFLLNIPLAAVVVLVAVRHVPETYGSGAADGSASARPAPESGRPAHEGFDVLGAFLAALCLAGITYALTMAPEHGSSRTAVVATAVIGVLAGVAFVVVERRRSARYEAPGHHGGPPPMLPVEIFASRQFSAINAVTFVMYGAMGVVFFLLVLTLQVVAGFSPMAAGTAMLPSTVLMLLFSARSGDLAQRIGPRIPITAGVLLAAAGMLLMMRIGPDASYVTDVLPAALVFGLGLTLAVAPLTATVLATADERHAGVASGVNNAVARAAGLLAVAAIPPLTGLTGAAYTDPAAFEQGFREAMLICAIVMAAAAALTVVTVRDDALRDASPEATPQCKINCAVAGPPLEPRHAEATSGPAGDHE</sequence>
<evidence type="ECO:0000256" key="5">
    <source>
        <dbReference type="ARBA" id="ARBA00022989"/>
    </source>
</evidence>
<evidence type="ECO:0000313" key="10">
    <source>
        <dbReference type="EMBL" id="OXR47232.1"/>
    </source>
</evidence>
<comment type="caution">
    <text evidence="10">The sequence shown here is derived from an EMBL/GenBank/DDBJ whole genome shotgun (WGS) entry which is preliminary data.</text>
</comment>
<comment type="subcellular location">
    <subcellularLocation>
        <location evidence="1">Cell membrane</location>
        <topology evidence="1">Multi-pass membrane protein</topology>
    </subcellularLocation>
</comment>
<dbReference type="GO" id="GO:0005886">
    <property type="term" value="C:plasma membrane"/>
    <property type="evidence" value="ECO:0007669"/>
    <property type="project" value="UniProtKB-SubCell"/>
</dbReference>
<evidence type="ECO:0000256" key="4">
    <source>
        <dbReference type="ARBA" id="ARBA00022692"/>
    </source>
</evidence>
<keyword evidence="11" id="KW-1185">Reference proteome</keyword>
<feature type="transmembrane region" description="Helical" evidence="8">
    <location>
        <begin position="14"/>
        <end position="37"/>
    </location>
</feature>
<dbReference type="SUPFAM" id="SSF103473">
    <property type="entry name" value="MFS general substrate transporter"/>
    <property type="match status" value="2"/>
</dbReference>
<evidence type="ECO:0000259" key="9">
    <source>
        <dbReference type="PROSITE" id="PS50850"/>
    </source>
</evidence>
<dbReference type="EMBL" id="NGAF01000001">
    <property type="protein sequence ID" value="OXR47232.1"/>
    <property type="molecule type" value="Genomic_DNA"/>
</dbReference>
<feature type="transmembrane region" description="Helical" evidence="8">
    <location>
        <begin position="139"/>
        <end position="161"/>
    </location>
</feature>
<feature type="transmembrane region" description="Helical" evidence="8">
    <location>
        <begin position="49"/>
        <end position="69"/>
    </location>
</feature>
<dbReference type="Pfam" id="PF07690">
    <property type="entry name" value="MFS_1"/>
    <property type="match status" value="1"/>
</dbReference>
<feature type="transmembrane region" description="Helical" evidence="8">
    <location>
        <begin position="81"/>
        <end position="100"/>
    </location>
</feature>
<dbReference type="NCBIfam" id="TIGR00711">
    <property type="entry name" value="efflux_EmrB"/>
    <property type="match status" value="1"/>
</dbReference>
<keyword evidence="3" id="KW-1003">Cell membrane</keyword>
<dbReference type="RefSeq" id="WP_039777125.1">
    <property type="nucleotide sequence ID" value="NZ_JAAXOR010000003.1"/>
</dbReference>
<dbReference type="Gene3D" id="1.20.1250.20">
    <property type="entry name" value="MFS general substrate transporter like domains"/>
    <property type="match status" value="1"/>
</dbReference>
<name>A0A231HEH1_9NOCA</name>
<dbReference type="CDD" id="cd17321">
    <property type="entry name" value="MFS_MMR_MDR_like"/>
    <property type="match status" value="1"/>
</dbReference>
<feature type="transmembrane region" description="Helical" evidence="8">
    <location>
        <begin position="167"/>
        <end position="186"/>
    </location>
</feature>
<evidence type="ECO:0000256" key="2">
    <source>
        <dbReference type="ARBA" id="ARBA00022448"/>
    </source>
</evidence>
<protein>
    <submittedName>
        <fullName evidence="10">Multidrug resistance protein Stp</fullName>
    </submittedName>
</protein>
<dbReference type="InterPro" id="IPR020846">
    <property type="entry name" value="MFS_dom"/>
</dbReference>
<dbReference type="PROSITE" id="PS50850">
    <property type="entry name" value="MFS"/>
    <property type="match status" value="1"/>
</dbReference>
<organism evidence="10 11">
    <name type="scientific">Nocardia cerradoensis</name>
    <dbReference type="NCBI Taxonomy" id="85688"/>
    <lineage>
        <taxon>Bacteria</taxon>
        <taxon>Bacillati</taxon>
        <taxon>Actinomycetota</taxon>
        <taxon>Actinomycetes</taxon>
        <taxon>Mycobacteriales</taxon>
        <taxon>Nocardiaceae</taxon>
        <taxon>Nocardia</taxon>
    </lineage>
</organism>
<dbReference type="AlphaFoldDB" id="A0A231HEH1"/>
<dbReference type="PANTHER" id="PTHR42718:SF42">
    <property type="entry name" value="EXPORT PROTEIN"/>
    <property type="match status" value="1"/>
</dbReference>